<dbReference type="PROSITE" id="PS51257">
    <property type="entry name" value="PROKAR_LIPOPROTEIN"/>
    <property type="match status" value="1"/>
</dbReference>
<dbReference type="Proteomes" id="UP001497527">
    <property type="component" value="Unassembled WGS sequence"/>
</dbReference>
<evidence type="ECO:0000313" key="3">
    <source>
        <dbReference type="Proteomes" id="UP001497527"/>
    </source>
</evidence>
<comment type="caution">
    <text evidence="2">The sequence shown here is derived from an EMBL/GenBank/DDBJ whole genome shotgun (WGS) entry which is preliminary data.</text>
</comment>
<evidence type="ECO:0008006" key="4">
    <source>
        <dbReference type="Google" id="ProtNLM"/>
    </source>
</evidence>
<protein>
    <recommendedName>
        <fullName evidence="4">Lipocalin-like domain-containing protein</fullName>
    </recommendedName>
</protein>
<reference evidence="2 3" key="1">
    <citation type="submission" date="2024-05" db="EMBL/GenBank/DDBJ databases">
        <authorList>
            <person name="Duchaud E."/>
        </authorList>
    </citation>
    <scope>NUCLEOTIDE SEQUENCE [LARGE SCALE GENOMIC DNA]</scope>
    <source>
        <strain evidence="2">Ena-SAMPLE-TAB-13-05-2024-13:56:06:370-140308</strain>
    </source>
</reference>
<keyword evidence="1" id="KW-0732">Signal</keyword>
<proteinExistence type="predicted"/>
<sequence length="128" mass="14474">MKKVLTLLFIATVFLSCSSNNNDLIQEESLVGRWHLVGFEKTVLYEFTNDLRHTIYSTDGNFGSLSDAIPNPNPWTYDGKELTIDLHFGNSLKASLDFKCNNNVVHLIASSGTTILYREGYNYKNCTE</sequence>
<organism evidence="2 3">
    <name type="scientific">Tenacibaculum polynesiense</name>
    <dbReference type="NCBI Taxonomy" id="3137857"/>
    <lineage>
        <taxon>Bacteria</taxon>
        <taxon>Pseudomonadati</taxon>
        <taxon>Bacteroidota</taxon>
        <taxon>Flavobacteriia</taxon>
        <taxon>Flavobacteriales</taxon>
        <taxon>Flavobacteriaceae</taxon>
        <taxon>Tenacibaculum</taxon>
    </lineage>
</organism>
<gene>
    <name evidence="2" type="ORF">T190423A01A_40316</name>
</gene>
<feature type="chain" id="PRO_5045162661" description="Lipocalin-like domain-containing protein" evidence="1">
    <location>
        <begin position="22"/>
        <end position="128"/>
    </location>
</feature>
<name>A0ABP1F5I6_9FLAO</name>
<dbReference type="RefSeq" id="WP_348717919.1">
    <property type="nucleotide sequence ID" value="NZ_CAXJIO010000013.1"/>
</dbReference>
<accession>A0ABP1F5I6</accession>
<evidence type="ECO:0000313" key="2">
    <source>
        <dbReference type="EMBL" id="CAL2103723.1"/>
    </source>
</evidence>
<dbReference type="EMBL" id="CAXJIO010000013">
    <property type="protein sequence ID" value="CAL2103723.1"/>
    <property type="molecule type" value="Genomic_DNA"/>
</dbReference>
<keyword evidence="3" id="KW-1185">Reference proteome</keyword>
<feature type="signal peptide" evidence="1">
    <location>
        <begin position="1"/>
        <end position="21"/>
    </location>
</feature>
<evidence type="ECO:0000256" key="1">
    <source>
        <dbReference type="SAM" id="SignalP"/>
    </source>
</evidence>